<proteinExistence type="predicted"/>
<dbReference type="InParanoid" id="K7TZU6"/>
<name>K7TZU6_MAIZE</name>
<evidence type="ECO:0000313" key="2">
    <source>
        <dbReference type="EMBL" id="AQK41061.1"/>
    </source>
</evidence>
<dbReference type="AlphaFoldDB" id="K7TZU6"/>
<feature type="compositionally biased region" description="Basic and acidic residues" evidence="1">
    <location>
        <begin position="57"/>
        <end position="79"/>
    </location>
</feature>
<reference evidence="2" key="1">
    <citation type="submission" date="2015-12" db="EMBL/GenBank/DDBJ databases">
        <title>Update maize B73 reference genome by single molecule sequencing technologies.</title>
        <authorList>
            <consortium name="Maize Genome Sequencing Project"/>
            <person name="Ware D."/>
        </authorList>
    </citation>
    <scope>NUCLEOTIDE SEQUENCE</scope>
    <source>
        <tissue evidence="2">Seedling</tissue>
    </source>
</reference>
<protein>
    <submittedName>
        <fullName evidence="2">Uncharacterized protein</fullName>
    </submittedName>
</protein>
<dbReference type="ExpressionAtlas" id="K7TZU6">
    <property type="expression patterns" value="baseline"/>
</dbReference>
<evidence type="ECO:0000256" key="1">
    <source>
        <dbReference type="SAM" id="MobiDB-lite"/>
    </source>
</evidence>
<feature type="region of interest" description="Disordered" evidence="1">
    <location>
        <begin position="53"/>
        <end position="79"/>
    </location>
</feature>
<dbReference type="EMBL" id="CM000786">
    <property type="protein sequence ID" value="AQK41061.1"/>
    <property type="molecule type" value="Genomic_DNA"/>
</dbReference>
<dbReference type="PaxDb" id="4577-AC216815.3_FGP004"/>
<dbReference type="HOGENOM" id="CLU_1828131_0_0_1"/>
<sequence length="141" mass="15597">MPKPHHLHRRWEGEHCVQAVQAHLHRAVVHAVASAGQQDPKLGGLLQGRLHLQGSRAARESRQRRTARTETVKDGDNKDDEVMRCLPKEVNVDALLSGDVTGLKGLESALLLRLQHDLANRARDDVLTTAIDICLAIAFDL</sequence>
<gene>
    <name evidence="2" type="ORF">ZEAMMB73_Zm00001d024346</name>
</gene>
<accession>K7TZU6</accession>
<organism evidence="2">
    <name type="scientific">Zea mays</name>
    <name type="common">Maize</name>
    <dbReference type="NCBI Taxonomy" id="4577"/>
    <lineage>
        <taxon>Eukaryota</taxon>
        <taxon>Viridiplantae</taxon>
        <taxon>Streptophyta</taxon>
        <taxon>Embryophyta</taxon>
        <taxon>Tracheophyta</taxon>
        <taxon>Spermatophyta</taxon>
        <taxon>Magnoliopsida</taxon>
        <taxon>Liliopsida</taxon>
        <taxon>Poales</taxon>
        <taxon>Poaceae</taxon>
        <taxon>PACMAD clade</taxon>
        <taxon>Panicoideae</taxon>
        <taxon>Andropogonodae</taxon>
        <taxon>Andropogoneae</taxon>
        <taxon>Tripsacinae</taxon>
        <taxon>Zea</taxon>
    </lineage>
</organism>